<dbReference type="EMBL" id="WSZK01000007">
    <property type="protein sequence ID" value="MWG33419.1"/>
    <property type="molecule type" value="Genomic_DNA"/>
</dbReference>
<gene>
    <name evidence="1" type="ORF">GQS65_02760</name>
</gene>
<dbReference type="PANTHER" id="PTHR33361">
    <property type="entry name" value="GLR0591 PROTEIN"/>
    <property type="match status" value="1"/>
</dbReference>
<dbReference type="AlphaFoldDB" id="A0A6B0GIW9"/>
<keyword evidence="2" id="KW-1185">Reference proteome</keyword>
<reference evidence="1 2" key="1">
    <citation type="submission" date="2019-12" db="EMBL/GenBank/DDBJ databases">
        <title>Halocatena pleomorpha gen. nov. sp. nov., an extremely halophilic archaeon of family Halobacteriaceae isolated from saltpan soil.</title>
        <authorList>
            <person name="Pal Y."/>
            <person name="Verma A."/>
            <person name="Krishnamurthi S."/>
            <person name="Kumar P."/>
        </authorList>
    </citation>
    <scope>NUCLEOTIDE SEQUENCE [LARGE SCALE GENOMIC DNA]</scope>
    <source>
        <strain evidence="1 2">JCM 16495</strain>
    </source>
</reference>
<dbReference type="PANTHER" id="PTHR33361:SF15">
    <property type="entry name" value="DUF885 FAMILY LIPOPROTEIN"/>
    <property type="match status" value="1"/>
</dbReference>
<name>A0A6B0GIW9_9EURY</name>
<comment type="caution">
    <text evidence="1">The sequence shown here is derived from an EMBL/GenBank/DDBJ whole genome shotgun (WGS) entry which is preliminary data.</text>
</comment>
<organism evidence="1 2">
    <name type="scientific">Halomarina oriensis</name>
    <dbReference type="NCBI Taxonomy" id="671145"/>
    <lineage>
        <taxon>Archaea</taxon>
        <taxon>Methanobacteriati</taxon>
        <taxon>Methanobacteriota</taxon>
        <taxon>Stenosarchaea group</taxon>
        <taxon>Halobacteria</taxon>
        <taxon>Halobacteriales</taxon>
        <taxon>Natronomonadaceae</taxon>
        <taxon>Halomarina</taxon>
    </lineage>
</organism>
<sequence>MATFDETVDEFLETYWRHHPVEATHAGVHRYDGDLPDTGPGAAREWREAVDRFTERFEAFDPAELDHDARLDRRWALAVLEKLRIDAEMRPWERAPRHYLDTLGNGLHDLLLGDRARRDRFEALLARLDAVPEFLSTAESTLDPPSVPPVWVDAGLRTTRTLRQFVDDGIPEAAGRVPDLESDIVAASERAADAITAFEAFLHSVEARADGDFAVGRDRFDRLLRDYHLLEMDADDLHEFGREWVDRYEREMETIADGIDPGSDWVTVLERIKRDHPAAEDLRQAYEDETMLAREHCVEHDLITIPDGEEVSIEWTPSYMRDAYPIAKPWTTAPFEEGLAGKWYVTGVDPTEDDEARAEHLRDHSWAWIRAIAQHEMYPGHHLHMAVHKQVATPLRKQFTSPIFVEGWGLYTEELFYETGLLDEPELRLMQLRNGLWRAVRIVVDTGLHTREMTAEEATDLLVDRARLERRWAETEVQRYTTRPTYPSSYRIGLTQLMDLRETYREQRGEAYDRKEFHDELMAYSILPVGMIADELL</sequence>
<proteinExistence type="predicted"/>
<protein>
    <submittedName>
        <fullName evidence="1">DUF885 family protein</fullName>
    </submittedName>
</protein>
<evidence type="ECO:0000313" key="2">
    <source>
        <dbReference type="Proteomes" id="UP000451471"/>
    </source>
</evidence>
<dbReference type="OrthoDB" id="252013at2157"/>
<accession>A0A6B0GIW9</accession>
<evidence type="ECO:0000313" key="1">
    <source>
        <dbReference type="EMBL" id="MWG33419.1"/>
    </source>
</evidence>
<dbReference type="RefSeq" id="WP_158203151.1">
    <property type="nucleotide sequence ID" value="NZ_WSZK01000007.1"/>
</dbReference>
<dbReference type="Proteomes" id="UP000451471">
    <property type="component" value="Unassembled WGS sequence"/>
</dbReference>
<dbReference type="Pfam" id="PF05960">
    <property type="entry name" value="DUF885"/>
    <property type="match status" value="1"/>
</dbReference>
<dbReference type="InterPro" id="IPR010281">
    <property type="entry name" value="DUF885"/>
</dbReference>